<gene>
    <name evidence="2" type="ORF">PMACD_LOCUS11472</name>
</gene>
<sequence>MHTTNSISARQRWCKSHSIRSTIISHIMEQTGLKKSQDITADLEKSRIKRNSLQLENVVSNIKQNINPFSNDLDKSLLYNISTGQAIQPNIEQFLLNVENLGNELREQFIKECSEDAERFEKAIKRNKILTFVDAVPKKKLAISGKLIEVRMQRDLFAQLLLISLEQTLNIDKVLSYPLTPVPLAMCHADGIICKTDKSVLLKILEKETDSNTPQRCDVLIYDGFFMLHAFQDVPSTFGNISKKLIPMFTNNHARIIIVAFDRYFSPSIKDIEHLLRGRVRGQQYRINGPDQVRPANFANELKNMYFKAALVEFLCDHWGNNYMASYIGNKTIYINYEFCYKYEVQNNEVLRTLDHNLSCPAHEEADTKIVFHVCALDFDAHVTIRCSDTDIFVIMLGNMNAIANDMKITMHIGSGNSQRFVNITKLYEKLGTDLCSALPGFHALTGCDFNPAFYRKGKKKPLQLLRESQAYMQALGDIANIPSRELDEVFITIEEFVCRLYGYKSINDVNATRVATFAKNYQINEKNDVLKWKSRIDGAIFPPCKSELRQHLLRTSYIAHLWSHAHLQDPSQLSPTDWGWEENDDKYVFKWFEGDQVPLSVTSITDSSENIGDDGEENRGQELDQDEENDVLQDSSADDSSDNDDDSDTNE</sequence>
<evidence type="ECO:0000313" key="2">
    <source>
        <dbReference type="EMBL" id="CAF4903301.1"/>
    </source>
</evidence>
<name>A0A821V9Y5_9NEOP</name>
<evidence type="ECO:0000313" key="3">
    <source>
        <dbReference type="Proteomes" id="UP000663880"/>
    </source>
</evidence>
<dbReference type="PANTHER" id="PTHR46704:SF9">
    <property type="entry name" value="BHLH DOMAIN-CONTAINING PROTEIN"/>
    <property type="match status" value="1"/>
</dbReference>
<protein>
    <submittedName>
        <fullName evidence="2">Uncharacterized protein</fullName>
    </submittedName>
</protein>
<proteinExistence type="predicted"/>
<keyword evidence="3" id="KW-1185">Reference proteome</keyword>
<feature type="region of interest" description="Disordered" evidence="1">
    <location>
        <begin position="604"/>
        <end position="652"/>
    </location>
</feature>
<dbReference type="AlphaFoldDB" id="A0A821V9Y5"/>
<organism evidence="2 3">
    <name type="scientific">Pieris macdunnoughi</name>
    <dbReference type="NCBI Taxonomy" id="345717"/>
    <lineage>
        <taxon>Eukaryota</taxon>
        <taxon>Metazoa</taxon>
        <taxon>Ecdysozoa</taxon>
        <taxon>Arthropoda</taxon>
        <taxon>Hexapoda</taxon>
        <taxon>Insecta</taxon>
        <taxon>Pterygota</taxon>
        <taxon>Neoptera</taxon>
        <taxon>Endopterygota</taxon>
        <taxon>Lepidoptera</taxon>
        <taxon>Glossata</taxon>
        <taxon>Ditrysia</taxon>
        <taxon>Papilionoidea</taxon>
        <taxon>Pieridae</taxon>
        <taxon>Pierinae</taxon>
        <taxon>Pieris</taxon>
    </lineage>
</organism>
<accession>A0A821V9Y5</accession>
<dbReference type="EMBL" id="CAJOBZ010000039">
    <property type="protein sequence ID" value="CAF4903301.1"/>
    <property type="molecule type" value="Genomic_DNA"/>
</dbReference>
<dbReference type="OrthoDB" id="6930762at2759"/>
<dbReference type="Proteomes" id="UP000663880">
    <property type="component" value="Unassembled WGS sequence"/>
</dbReference>
<dbReference type="PANTHER" id="PTHR46704">
    <property type="entry name" value="CXC DOMAIN-CONTAINING PROTEIN-RELATED"/>
    <property type="match status" value="1"/>
</dbReference>
<evidence type="ECO:0000256" key="1">
    <source>
        <dbReference type="SAM" id="MobiDB-lite"/>
    </source>
</evidence>
<comment type="caution">
    <text evidence="2">The sequence shown here is derived from an EMBL/GenBank/DDBJ whole genome shotgun (WGS) entry which is preliminary data.</text>
</comment>
<feature type="compositionally biased region" description="Acidic residues" evidence="1">
    <location>
        <begin position="624"/>
        <end position="652"/>
    </location>
</feature>
<reference evidence="2" key="1">
    <citation type="submission" date="2021-02" db="EMBL/GenBank/DDBJ databases">
        <authorList>
            <person name="Steward A R."/>
        </authorList>
    </citation>
    <scope>NUCLEOTIDE SEQUENCE</scope>
</reference>